<keyword evidence="1" id="KW-0175">Coiled coil</keyword>
<dbReference type="Proteomes" id="UP000540989">
    <property type="component" value="Unassembled WGS sequence"/>
</dbReference>
<sequence>MAITDHHTIDVDRIGRLQELGGDTLTVLPGIEFRTELGGKDKVHLIGIFPEDCNLRELWTMLCGKLELTPDKIKDRGGDQAIYVDFQKTAELIRLHGGVVTTHAGRKSNSIESIGNNEAFKIALKTDLARDFVDIYEVGRPTDCEGYETVVFPSIGKRLPLIMGSDNHDATKYEVKTPCWIKGDPSFQTFQQLCSDPQRAALGDSPGETARIESNPTKYVAEVSFTKVADSKVTEEWFVGSVPINPGLVAIIGNKGSGKTALAEIIGLLGNCESSQSFSFLNERKFRQPRNNKAKAFQATMRWRSSHMVTRLLSDTTNADAPPEVSYIPQSYLEEICNEVNDVPGSAFDRELQSVIFSHVSEDKKLGTQSLQKLIEFSTAPLEERITALRLELSEINKQIVALEQRDSQTNRQMLLNLKEGKNRELEAHDAIKPAEVPKPNTDPAQQAEMEAIGAQIEAINTERDALAKAITASQSIRATAAIRIASAGRITQQLRNFEAAYRNALLAIKADCDVLGIKPEDLISILINEVPVSAASGEATAAAATELNNMTERQEKAARLRAEVEVLTERLDAPNSAHQRYVETLRTWADQRAAIVGTQDKPDSLTYISRQIYELDQLPTLLASARESRTAKVKEVFAQIEKIVLVYRTLYHPVHEFVMRNQVAKKKFDLQFDASIVTVGLDEIVLGKVNLNRKGSFNGVEEGKRALKNMAATADFQTASGVASFCNELMSRFYQDHRSLPPVSVSLMEQLRANVEPSMLMDAIYGLEYLKPKYQLKWSDKTIEELSPGERGTLLLIFYLLIDRRDVPLIIDQPEDNLDNQTVYDMLVACLREARKRRQVIIVTHNPNLAVVCDADQIIHSQIDKKGNHRVTYTAGSLENPVTNKLSIMVLEGTRPAFVQRDRKYHEEE</sequence>
<dbReference type="InterPro" id="IPR054787">
    <property type="entry name" value="TrlF_ATPase"/>
</dbReference>
<dbReference type="EMBL" id="JACHIP010000027">
    <property type="protein sequence ID" value="MBB5061085.1"/>
    <property type="molecule type" value="Genomic_DNA"/>
</dbReference>
<reference evidence="2 3" key="1">
    <citation type="submission" date="2020-08" db="EMBL/GenBank/DDBJ databases">
        <title>Genomic Encyclopedia of Type Strains, Phase IV (KMG-V): Genome sequencing to study the core and pangenomes of soil and plant-associated prokaryotes.</title>
        <authorList>
            <person name="Whitman W."/>
        </authorList>
    </citation>
    <scope>NUCLEOTIDE SEQUENCE [LARGE SCALE GENOMIC DNA]</scope>
    <source>
        <strain evidence="2 3">M8UP14</strain>
    </source>
</reference>
<name>A0A7W8E8A6_9BACT</name>
<comment type="caution">
    <text evidence="2">The sequence shown here is derived from an EMBL/GenBank/DDBJ whole genome shotgun (WGS) entry which is preliminary data.</text>
</comment>
<proteinExistence type="predicted"/>
<dbReference type="Gene3D" id="3.40.50.300">
    <property type="entry name" value="P-loop containing nucleotide triphosphate hydrolases"/>
    <property type="match status" value="2"/>
</dbReference>
<dbReference type="SUPFAM" id="SSF89550">
    <property type="entry name" value="PHP domain-like"/>
    <property type="match status" value="1"/>
</dbReference>
<evidence type="ECO:0000256" key="1">
    <source>
        <dbReference type="SAM" id="Coils"/>
    </source>
</evidence>
<keyword evidence="3" id="KW-1185">Reference proteome</keyword>
<dbReference type="CDD" id="cd00267">
    <property type="entry name" value="ABC_ATPase"/>
    <property type="match status" value="1"/>
</dbReference>
<evidence type="ECO:0000313" key="3">
    <source>
        <dbReference type="Proteomes" id="UP000540989"/>
    </source>
</evidence>
<feature type="coiled-coil region" evidence="1">
    <location>
        <begin position="386"/>
        <end position="413"/>
    </location>
</feature>
<keyword evidence="2" id="KW-0449">Lipoprotein</keyword>
<organism evidence="2 3">
    <name type="scientific">Granulicella aggregans</name>
    <dbReference type="NCBI Taxonomy" id="474949"/>
    <lineage>
        <taxon>Bacteria</taxon>
        <taxon>Pseudomonadati</taxon>
        <taxon>Acidobacteriota</taxon>
        <taxon>Terriglobia</taxon>
        <taxon>Terriglobales</taxon>
        <taxon>Acidobacteriaceae</taxon>
        <taxon>Granulicella</taxon>
    </lineage>
</organism>
<dbReference type="InterPro" id="IPR016195">
    <property type="entry name" value="Pol/histidinol_Pase-like"/>
</dbReference>
<protein>
    <submittedName>
        <fullName evidence="2">ABC-type lipoprotein export system ATPase subunit/uncharacterized coiled-coil protein SlyX</fullName>
    </submittedName>
</protein>
<dbReference type="AlphaFoldDB" id="A0A7W8E8A6"/>
<dbReference type="NCBIfam" id="NF045780">
    <property type="entry name" value="TrlF_fam_ATP"/>
    <property type="match status" value="1"/>
</dbReference>
<dbReference type="Gene3D" id="3.20.20.140">
    <property type="entry name" value="Metal-dependent hydrolases"/>
    <property type="match status" value="1"/>
</dbReference>
<evidence type="ECO:0000313" key="2">
    <source>
        <dbReference type="EMBL" id="MBB5061085.1"/>
    </source>
</evidence>
<gene>
    <name evidence="2" type="ORF">HDF16_005821</name>
</gene>
<dbReference type="SUPFAM" id="SSF52540">
    <property type="entry name" value="P-loop containing nucleoside triphosphate hydrolases"/>
    <property type="match status" value="1"/>
</dbReference>
<accession>A0A7W8E8A6</accession>
<dbReference type="InterPro" id="IPR027417">
    <property type="entry name" value="P-loop_NTPase"/>
</dbReference>